<dbReference type="RefSeq" id="WP_183277004.1">
    <property type="nucleotide sequence ID" value="NZ_BLZR01000001.1"/>
</dbReference>
<reference evidence="2 3" key="1">
    <citation type="submission" date="2020-07" db="EMBL/GenBank/DDBJ databases">
        <title>A new beta-1,3-glucan-decomposing anaerobic bacterium isolated from anoxic soil subjected to biological soil disinfestation.</title>
        <authorList>
            <person name="Ueki A."/>
            <person name="Tonouchi A."/>
        </authorList>
    </citation>
    <scope>NUCLEOTIDE SEQUENCE [LARGE SCALE GENOMIC DNA]</scope>
    <source>
        <strain evidence="2 3">TW1</strain>
    </source>
</reference>
<keyword evidence="3" id="KW-1185">Reference proteome</keyword>
<dbReference type="InterPro" id="IPR039430">
    <property type="entry name" value="Thymidylate_kin-like_dom"/>
</dbReference>
<evidence type="ECO:0000313" key="3">
    <source>
        <dbReference type="Proteomes" id="UP000580568"/>
    </source>
</evidence>
<evidence type="ECO:0000313" key="2">
    <source>
        <dbReference type="EMBL" id="GFP75504.1"/>
    </source>
</evidence>
<accession>A0A6V8SE45</accession>
<dbReference type="SUPFAM" id="SSF52540">
    <property type="entry name" value="P-loop containing nucleoside triphosphate hydrolases"/>
    <property type="match status" value="1"/>
</dbReference>
<feature type="domain" description="Thymidylate kinase-like" evidence="1">
    <location>
        <begin position="8"/>
        <end position="60"/>
    </location>
</feature>
<dbReference type="Proteomes" id="UP000580568">
    <property type="component" value="Unassembled WGS sequence"/>
</dbReference>
<dbReference type="InterPro" id="IPR027417">
    <property type="entry name" value="P-loop_NTPase"/>
</dbReference>
<sequence length="279" mass="32525">MENKLILVEGIPGAGKTTTARKIKEKLIAEGKKVVLYEEGMSHPADMSWNAYLTEEEFNSFISKCLEMWETSEKTISKEELKHRIEIQTRREEDHFILAYTRIDFPEEIYWGLVGEVAAKEICDGRRSLKEFTEIHLRRWESFAEKALLDDTIYIFECAFLQNHIFELLGVYEKSDEEILMYLTNLVSKVKCLNPHIVYIEPADVEKVIMKAADERKAPNESRKDWIDEIANWVSNTNYGKKHGLAGREGVFSFCKERLRIDRVMIRNLGIPVSLIKRD</sequence>
<comment type="caution">
    <text evidence="2">The sequence shown here is derived from an EMBL/GenBank/DDBJ whole genome shotgun (WGS) entry which is preliminary data.</text>
</comment>
<proteinExistence type="predicted"/>
<dbReference type="Pfam" id="PF02223">
    <property type="entry name" value="Thymidylate_kin"/>
    <property type="match status" value="1"/>
</dbReference>
<name>A0A6V8SE45_9CLOT</name>
<gene>
    <name evidence="2" type="ORF">bsdtw1_01584</name>
</gene>
<dbReference type="EMBL" id="BLZR01000001">
    <property type="protein sequence ID" value="GFP75504.1"/>
    <property type="molecule type" value="Genomic_DNA"/>
</dbReference>
<dbReference type="AlphaFoldDB" id="A0A6V8SE45"/>
<organism evidence="2 3">
    <name type="scientific">Clostridium fungisolvens</name>
    <dbReference type="NCBI Taxonomy" id="1604897"/>
    <lineage>
        <taxon>Bacteria</taxon>
        <taxon>Bacillati</taxon>
        <taxon>Bacillota</taxon>
        <taxon>Clostridia</taxon>
        <taxon>Eubacteriales</taxon>
        <taxon>Clostridiaceae</taxon>
        <taxon>Clostridium</taxon>
    </lineage>
</organism>
<dbReference type="Gene3D" id="3.40.50.300">
    <property type="entry name" value="P-loop containing nucleotide triphosphate hydrolases"/>
    <property type="match status" value="1"/>
</dbReference>
<evidence type="ECO:0000259" key="1">
    <source>
        <dbReference type="Pfam" id="PF02223"/>
    </source>
</evidence>
<protein>
    <recommendedName>
        <fullName evidence="1">Thymidylate kinase-like domain-containing protein</fullName>
    </recommendedName>
</protein>